<dbReference type="EMBL" id="DVJP01000077">
    <property type="protein sequence ID" value="HIS77520.1"/>
    <property type="molecule type" value="Genomic_DNA"/>
</dbReference>
<dbReference type="CDD" id="cd02696">
    <property type="entry name" value="MurNAc-LAA"/>
    <property type="match status" value="1"/>
</dbReference>
<dbReference type="SMART" id="SM00646">
    <property type="entry name" value="Ami_3"/>
    <property type="match status" value="1"/>
</dbReference>
<evidence type="ECO:0000256" key="1">
    <source>
        <dbReference type="ARBA" id="ARBA00022801"/>
    </source>
</evidence>
<name>A0A9D1FQF3_9FIRM</name>
<dbReference type="GO" id="GO:0008745">
    <property type="term" value="F:N-acetylmuramoyl-L-alanine amidase activity"/>
    <property type="evidence" value="ECO:0007669"/>
    <property type="project" value="InterPro"/>
</dbReference>
<keyword evidence="2" id="KW-0472">Membrane</keyword>
<dbReference type="GO" id="GO:0030288">
    <property type="term" value="C:outer membrane-bounded periplasmic space"/>
    <property type="evidence" value="ECO:0007669"/>
    <property type="project" value="TreeGrafter"/>
</dbReference>
<keyword evidence="2" id="KW-0812">Transmembrane</keyword>
<keyword evidence="2" id="KW-1133">Transmembrane helix</keyword>
<gene>
    <name evidence="4" type="ORF">IAB51_12040</name>
</gene>
<dbReference type="Gene3D" id="3.40.630.40">
    <property type="entry name" value="Zn-dependent exopeptidases"/>
    <property type="match status" value="1"/>
</dbReference>
<dbReference type="AlphaFoldDB" id="A0A9D1FQF3"/>
<dbReference type="InterPro" id="IPR002508">
    <property type="entry name" value="MurNAc-LAA_cat"/>
</dbReference>
<comment type="caution">
    <text evidence="4">The sequence shown here is derived from an EMBL/GenBank/DDBJ whole genome shotgun (WGS) entry which is preliminary data.</text>
</comment>
<dbReference type="InterPro" id="IPR050695">
    <property type="entry name" value="N-acetylmuramoyl_amidase_3"/>
</dbReference>
<dbReference type="PANTHER" id="PTHR30404:SF0">
    <property type="entry name" value="N-ACETYLMURAMOYL-L-ALANINE AMIDASE AMIC"/>
    <property type="match status" value="1"/>
</dbReference>
<dbReference type="SUPFAM" id="SSF53187">
    <property type="entry name" value="Zn-dependent exopeptidases"/>
    <property type="match status" value="1"/>
</dbReference>
<keyword evidence="1" id="KW-0378">Hydrolase</keyword>
<reference evidence="4" key="1">
    <citation type="submission" date="2020-10" db="EMBL/GenBank/DDBJ databases">
        <authorList>
            <person name="Gilroy R."/>
        </authorList>
    </citation>
    <scope>NUCLEOTIDE SEQUENCE</scope>
    <source>
        <strain evidence="4">CHK199-13235</strain>
    </source>
</reference>
<dbReference type="Pfam" id="PF01520">
    <property type="entry name" value="Amidase_3"/>
    <property type="match status" value="1"/>
</dbReference>
<dbReference type="PANTHER" id="PTHR30404">
    <property type="entry name" value="N-ACETYLMURAMOYL-L-ALANINE AMIDASE"/>
    <property type="match status" value="1"/>
</dbReference>
<accession>A0A9D1FQF3</accession>
<sequence>MRTRHGRKPTRILGTAAILLGMLLFFWAAGSFLGREQSRSAGSGAVSGIDTVILDPGHGGEDGGAVGWQGTVEKDINLSIALKLRDLLELQGFTVYMTREEDVMTCDPDLKGITARKKSDMHNRLDLMEEHPEAVVLSIHQNLFEQEKYSGAQMFYGKNNPWSKDLAQCIQESFASMLQPENTRQIKKGEKDLFLLWQAENPIVLVECGFLSNPEECESLTQEEYQSQVAFTILAGLTNWLAAG</sequence>
<evidence type="ECO:0000313" key="4">
    <source>
        <dbReference type="EMBL" id="HIS77520.1"/>
    </source>
</evidence>
<proteinExistence type="predicted"/>
<feature type="domain" description="MurNAc-LAA" evidence="3">
    <location>
        <begin position="132"/>
        <end position="238"/>
    </location>
</feature>
<dbReference type="Proteomes" id="UP000824002">
    <property type="component" value="Unassembled WGS sequence"/>
</dbReference>
<organism evidence="4 5">
    <name type="scientific">Candidatus Merdivicinus excrementipullorum</name>
    <dbReference type="NCBI Taxonomy" id="2840867"/>
    <lineage>
        <taxon>Bacteria</taxon>
        <taxon>Bacillati</taxon>
        <taxon>Bacillota</taxon>
        <taxon>Clostridia</taxon>
        <taxon>Eubacteriales</taxon>
        <taxon>Oscillospiraceae</taxon>
        <taxon>Oscillospiraceae incertae sedis</taxon>
        <taxon>Candidatus Merdivicinus</taxon>
    </lineage>
</organism>
<reference evidence="4" key="2">
    <citation type="journal article" date="2021" name="PeerJ">
        <title>Extensive microbial diversity within the chicken gut microbiome revealed by metagenomics and culture.</title>
        <authorList>
            <person name="Gilroy R."/>
            <person name="Ravi A."/>
            <person name="Getino M."/>
            <person name="Pursley I."/>
            <person name="Horton D.L."/>
            <person name="Alikhan N.F."/>
            <person name="Baker D."/>
            <person name="Gharbi K."/>
            <person name="Hall N."/>
            <person name="Watson M."/>
            <person name="Adriaenssens E.M."/>
            <person name="Foster-Nyarko E."/>
            <person name="Jarju S."/>
            <person name="Secka A."/>
            <person name="Antonio M."/>
            <person name="Oren A."/>
            <person name="Chaudhuri R.R."/>
            <person name="La Ragione R."/>
            <person name="Hildebrand F."/>
            <person name="Pallen M.J."/>
        </authorList>
    </citation>
    <scope>NUCLEOTIDE SEQUENCE</scope>
    <source>
        <strain evidence="4">CHK199-13235</strain>
    </source>
</reference>
<evidence type="ECO:0000313" key="5">
    <source>
        <dbReference type="Proteomes" id="UP000824002"/>
    </source>
</evidence>
<evidence type="ECO:0000259" key="3">
    <source>
        <dbReference type="SMART" id="SM00646"/>
    </source>
</evidence>
<dbReference type="GO" id="GO:0009253">
    <property type="term" value="P:peptidoglycan catabolic process"/>
    <property type="evidence" value="ECO:0007669"/>
    <property type="project" value="InterPro"/>
</dbReference>
<evidence type="ECO:0000256" key="2">
    <source>
        <dbReference type="SAM" id="Phobius"/>
    </source>
</evidence>
<feature type="transmembrane region" description="Helical" evidence="2">
    <location>
        <begin position="12"/>
        <end position="33"/>
    </location>
</feature>
<protein>
    <submittedName>
        <fullName evidence="4">N-acetylmuramoyl-L-alanine amidase</fullName>
    </submittedName>
</protein>